<evidence type="ECO:0000313" key="3">
    <source>
        <dbReference type="Proteomes" id="UP000324800"/>
    </source>
</evidence>
<evidence type="ECO:0000256" key="1">
    <source>
        <dbReference type="SAM" id="MobiDB-lite"/>
    </source>
</evidence>
<dbReference type="AlphaFoldDB" id="A0A5J4WDC3"/>
<gene>
    <name evidence="2" type="ORF">EZS28_011507</name>
</gene>
<dbReference type="Proteomes" id="UP000324800">
    <property type="component" value="Unassembled WGS sequence"/>
</dbReference>
<feature type="compositionally biased region" description="Acidic residues" evidence="1">
    <location>
        <begin position="32"/>
        <end position="48"/>
    </location>
</feature>
<dbReference type="EMBL" id="SNRW01002382">
    <property type="protein sequence ID" value="KAA6392967.1"/>
    <property type="molecule type" value="Genomic_DNA"/>
</dbReference>
<comment type="caution">
    <text evidence="2">The sequence shown here is derived from an EMBL/GenBank/DDBJ whole genome shotgun (WGS) entry which is preliminary data.</text>
</comment>
<accession>A0A5J4WDC3</accession>
<sequence length="69" mass="8086">MKEQSKFELEGLSLSLVNRKEIQEKDIVYLSENDDSSQDSDDNDDQEYTQDKNRKKVDKVEIEAEDAMK</sequence>
<feature type="region of interest" description="Disordered" evidence="1">
    <location>
        <begin position="30"/>
        <end position="69"/>
    </location>
</feature>
<protein>
    <submittedName>
        <fullName evidence="2">Uncharacterized protein</fullName>
    </submittedName>
</protein>
<proteinExistence type="predicted"/>
<evidence type="ECO:0000313" key="2">
    <source>
        <dbReference type="EMBL" id="KAA6392967.1"/>
    </source>
</evidence>
<reference evidence="2 3" key="1">
    <citation type="submission" date="2019-03" db="EMBL/GenBank/DDBJ databases">
        <title>Single cell metagenomics reveals metabolic interactions within the superorganism composed of flagellate Streblomastix strix and complex community of Bacteroidetes bacteria on its surface.</title>
        <authorList>
            <person name="Treitli S.C."/>
            <person name="Kolisko M."/>
            <person name="Husnik F."/>
            <person name="Keeling P."/>
            <person name="Hampl V."/>
        </authorList>
    </citation>
    <scope>NUCLEOTIDE SEQUENCE [LARGE SCALE GENOMIC DNA]</scope>
    <source>
        <strain evidence="2">ST1C</strain>
    </source>
</reference>
<name>A0A5J4WDC3_9EUKA</name>
<feature type="compositionally biased region" description="Basic and acidic residues" evidence="1">
    <location>
        <begin position="58"/>
        <end position="69"/>
    </location>
</feature>
<organism evidence="2 3">
    <name type="scientific">Streblomastix strix</name>
    <dbReference type="NCBI Taxonomy" id="222440"/>
    <lineage>
        <taxon>Eukaryota</taxon>
        <taxon>Metamonada</taxon>
        <taxon>Preaxostyla</taxon>
        <taxon>Oxymonadida</taxon>
        <taxon>Streblomastigidae</taxon>
        <taxon>Streblomastix</taxon>
    </lineage>
</organism>